<comment type="caution">
    <text evidence="1">The sequence shown here is derived from an EMBL/GenBank/DDBJ whole genome shotgun (WGS) entry which is preliminary data.</text>
</comment>
<dbReference type="EMBL" id="NJHN03000095">
    <property type="protein sequence ID" value="KAH9415924.1"/>
    <property type="molecule type" value="Genomic_DNA"/>
</dbReference>
<proteinExistence type="predicted"/>
<dbReference type="Proteomes" id="UP000887458">
    <property type="component" value="Unassembled WGS sequence"/>
</dbReference>
<organism evidence="1 2">
    <name type="scientific">Dermatophagoides pteronyssinus</name>
    <name type="common">European house dust mite</name>
    <dbReference type="NCBI Taxonomy" id="6956"/>
    <lineage>
        <taxon>Eukaryota</taxon>
        <taxon>Metazoa</taxon>
        <taxon>Ecdysozoa</taxon>
        <taxon>Arthropoda</taxon>
        <taxon>Chelicerata</taxon>
        <taxon>Arachnida</taxon>
        <taxon>Acari</taxon>
        <taxon>Acariformes</taxon>
        <taxon>Sarcoptiformes</taxon>
        <taxon>Astigmata</taxon>
        <taxon>Psoroptidia</taxon>
        <taxon>Analgoidea</taxon>
        <taxon>Pyroglyphidae</taxon>
        <taxon>Dermatophagoidinae</taxon>
        <taxon>Dermatophagoides</taxon>
    </lineage>
</organism>
<evidence type="ECO:0000313" key="1">
    <source>
        <dbReference type="EMBL" id="KAH9415924.1"/>
    </source>
</evidence>
<evidence type="ECO:0000313" key="2">
    <source>
        <dbReference type="Proteomes" id="UP000887458"/>
    </source>
</evidence>
<sequence>MGMNMRGRSINTYDRLVPKTKQATKMITVRTITEHVAGMTMVNDCIELSVFDPPTPPLEPIEPEEAEIEFSDVNVREMVSNGGIVSPSMVKVANM</sequence>
<keyword evidence="2" id="KW-1185">Reference proteome</keyword>
<name>A0ABQ8J054_DERPT</name>
<reference evidence="1 2" key="1">
    <citation type="journal article" date="2018" name="J. Allergy Clin. Immunol.">
        <title>High-quality assembly of Dermatophagoides pteronyssinus genome and transcriptome reveals a wide range of novel allergens.</title>
        <authorList>
            <person name="Liu X.Y."/>
            <person name="Yang K.Y."/>
            <person name="Wang M.Q."/>
            <person name="Kwok J.S."/>
            <person name="Zeng X."/>
            <person name="Yang Z."/>
            <person name="Xiao X.J."/>
            <person name="Lau C.P."/>
            <person name="Li Y."/>
            <person name="Huang Z.M."/>
            <person name="Ba J.G."/>
            <person name="Yim A.K."/>
            <person name="Ouyang C.Y."/>
            <person name="Ngai S.M."/>
            <person name="Chan T.F."/>
            <person name="Leung E.L."/>
            <person name="Liu L."/>
            <person name="Liu Z.G."/>
            <person name="Tsui S.K."/>
        </authorList>
    </citation>
    <scope>NUCLEOTIDE SEQUENCE [LARGE SCALE GENOMIC DNA]</scope>
    <source>
        <strain evidence="1">Derp</strain>
    </source>
</reference>
<accession>A0ABQ8J054</accession>
<reference evidence="1 2" key="2">
    <citation type="journal article" date="2022" name="Mol. Biol. Evol.">
        <title>Comparative Genomics Reveals Insights into the Divergent Evolution of Astigmatic Mites and Household Pest Adaptations.</title>
        <authorList>
            <person name="Xiong Q."/>
            <person name="Wan A.T."/>
            <person name="Liu X."/>
            <person name="Fung C.S."/>
            <person name="Xiao X."/>
            <person name="Malainual N."/>
            <person name="Hou J."/>
            <person name="Wang L."/>
            <person name="Wang M."/>
            <person name="Yang K.Y."/>
            <person name="Cui Y."/>
            <person name="Leung E.L."/>
            <person name="Nong W."/>
            <person name="Shin S.K."/>
            <person name="Au S.W."/>
            <person name="Jeong K.Y."/>
            <person name="Chew F.T."/>
            <person name="Hui J.H."/>
            <person name="Leung T.F."/>
            <person name="Tungtrongchitr A."/>
            <person name="Zhong N."/>
            <person name="Liu Z."/>
            <person name="Tsui S.K."/>
        </authorList>
    </citation>
    <scope>NUCLEOTIDE SEQUENCE [LARGE SCALE GENOMIC DNA]</scope>
    <source>
        <strain evidence="1">Derp</strain>
    </source>
</reference>
<protein>
    <submittedName>
        <fullName evidence="1">Uncharacterized protein</fullName>
    </submittedName>
</protein>
<gene>
    <name evidence="1" type="ORF">DERP_000418</name>
</gene>